<dbReference type="Proteomes" id="UP001165121">
    <property type="component" value="Unassembled WGS sequence"/>
</dbReference>
<proteinExistence type="predicted"/>
<keyword evidence="2" id="KW-1185">Reference proteome</keyword>
<protein>
    <submittedName>
        <fullName evidence="1">Unnamed protein product</fullName>
    </submittedName>
</protein>
<name>A0A9W7CRE6_9STRA</name>
<organism evidence="1 2">
    <name type="scientific">Phytophthora fragariaefolia</name>
    <dbReference type="NCBI Taxonomy" id="1490495"/>
    <lineage>
        <taxon>Eukaryota</taxon>
        <taxon>Sar</taxon>
        <taxon>Stramenopiles</taxon>
        <taxon>Oomycota</taxon>
        <taxon>Peronosporomycetes</taxon>
        <taxon>Peronosporales</taxon>
        <taxon>Peronosporaceae</taxon>
        <taxon>Phytophthora</taxon>
    </lineage>
</organism>
<evidence type="ECO:0000313" key="2">
    <source>
        <dbReference type="Proteomes" id="UP001165121"/>
    </source>
</evidence>
<accession>A0A9W7CRE6</accession>
<gene>
    <name evidence="1" type="ORF">Pfra01_001048600</name>
</gene>
<dbReference type="AlphaFoldDB" id="A0A9W7CRE6"/>
<evidence type="ECO:0000313" key="1">
    <source>
        <dbReference type="EMBL" id="GMF37416.1"/>
    </source>
</evidence>
<dbReference type="OrthoDB" id="119430at2759"/>
<comment type="caution">
    <text evidence="1">The sequence shown here is derived from an EMBL/GenBank/DDBJ whole genome shotgun (WGS) entry which is preliminary data.</text>
</comment>
<dbReference type="EMBL" id="BSXT01001008">
    <property type="protein sequence ID" value="GMF37416.1"/>
    <property type="molecule type" value="Genomic_DNA"/>
</dbReference>
<sequence>MVDFFKAFNKLMGQRQRATLAFAVNTAHDRTRDETLFDLVHGWDARSTLEATLSIGNTSHRDADARRWRMRIQRHYKIARAQALELVQEAVAERARRHNEGASQHAIETGSPVWLYLDRVKPGYSRKLAHMWHGPFRVAEQVNAFAVGLETAGTPYQLFPVVHISKPKPVREFPTRPETQLAVPAVGRFDFEEELLPEDSWNAQNVEDDVFDVEKILDVREGRATWYGRTR</sequence>
<reference evidence="1" key="1">
    <citation type="submission" date="2023-04" db="EMBL/GenBank/DDBJ databases">
        <title>Phytophthora fragariaefolia NBRC 109709.</title>
        <authorList>
            <person name="Ichikawa N."/>
            <person name="Sato H."/>
            <person name="Tonouchi N."/>
        </authorList>
    </citation>
    <scope>NUCLEOTIDE SEQUENCE</scope>
    <source>
        <strain evidence="1">NBRC 109709</strain>
    </source>
</reference>